<proteinExistence type="predicted"/>
<dbReference type="GO" id="GO:0015188">
    <property type="term" value="F:L-isoleucine transmembrane transporter activity"/>
    <property type="evidence" value="ECO:0007669"/>
    <property type="project" value="TreeGrafter"/>
</dbReference>
<dbReference type="InterPro" id="IPR051120">
    <property type="entry name" value="ABC_AA/LPS_Transport"/>
</dbReference>
<dbReference type="GO" id="GO:0005886">
    <property type="term" value="C:plasma membrane"/>
    <property type="evidence" value="ECO:0007669"/>
    <property type="project" value="TreeGrafter"/>
</dbReference>
<evidence type="ECO:0000256" key="1">
    <source>
        <dbReference type="ARBA" id="ARBA00022448"/>
    </source>
</evidence>
<organism evidence="4">
    <name type="scientific">bioreactor metagenome</name>
    <dbReference type="NCBI Taxonomy" id="1076179"/>
    <lineage>
        <taxon>unclassified sequences</taxon>
        <taxon>metagenomes</taxon>
        <taxon>ecological metagenomes</taxon>
    </lineage>
</organism>
<dbReference type="AlphaFoldDB" id="A0A645IAZ2"/>
<dbReference type="GO" id="GO:0015808">
    <property type="term" value="P:L-alanine transport"/>
    <property type="evidence" value="ECO:0007669"/>
    <property type="project" value="TreeGrafter"/>
</dbReference>
<dbReference type="PANTHER" id="PTHR45772">
    <property type="entry name" value="CONSERVED COMPONENT OF ABC TRANSPORTER FOR NATURAL AMINO ACIDS-RELATED"/>
    <property type="match status" value="1"/>
</dbReference>
<gene>
    <name evidence="4" type="ORF">SDC9_195586</name>
</gene>
<keyword evidence="1" id="KW-0813">Transport</keyword>
<dbReference type="GO" id="GO:0005524">
    <property type="term" value="F:ATP binding"/>
    <property type="evidence" value="ECO:0007669"/>
    <property type="project" value="UniProtKB-KW"/>
</dbReference>
<comment type="caution">
    <text evidence="4">The sequence shown here is derived from an EMBL/GenBank/DDBJ whole genome shotgun (WGS) entry which is preliminary data.</text>
</comment>
<evidence type="ECO:0000256" key="3">
    <source>
        <dbReference type="ARBA" id="ARBA00022840"/>
    </source>
</evidence>
<dbReference type="SUPFAM" id="SSF52540">
    <property type="entry name" value="P-loop containing nucleoside triphosphate hydrolases"/>
    <property type="match status" value="1"/>
</dbReference>
<dbReference type="GO" id="GO:0042941">
    <property type="term" value="P:D-alanine transmembrane transport"/>
    <property type="evidence" value="ECO:0007669"/>
    <property type="project" value="TreeGrafter"/>
</dbReference>
<accession>A0A645IAZ2</accession>
<dbReference type="GO" id="GO:0005304">
    <property type="term" value="F:L-valine transmembrane transporter activity"/>
    <property type="evidence" value="ECO:0007669"/>
    <property type="project" value="TreeGrafter"/>
</dbReference>
<evidence type="ECO:0000313" key="4">
    <source>
        <dbReference type="EMBL" id="MPN47982.1"/>
    </source>
</evidence>
<keyword evidence="2" id="KW-0547">Nucleotide-binding</keyword>
<dbReference type="GO" id="GO:1903806">
    <property type="term" value="P:L-isoleucine import across plasma membrane"/>
    <property type="evidence" value="ECO:0007669"/>
    <property type="project" value="TreeGrafter"/>
</dbReference>
<dbReference type="GO" id="GO:0015192">
    <property type="term" value="F:L-phenylalanine transmembrane transporter activity"/>
    <property type="evidence" value="ECO:0007669"/>
    <property type="project" value="TreeGrafter"/>
</dbReference>
<dbReference type="PANTHER" id="PTHR45772:SF7">
    <property type="entry name" value="AMINO ACID ABC TRANSPORTER ATP-BINDING PROTEIN"/>
    <property type="match status" value="1"/>
</dbReference>
<protein>
    <submittedName>
        <fullName evidence="4">Uncharacterized protein</fullName>
    </submittedName>
</protein>
<dbReference type="EMBL" id="VSSQ01109905">
    <property type="protein sequence ID" value="MPN47982.1"/>
    <property type="molecule type" value="Genomic_DNA"/>
</dbReference>
<dbReference type="Gene3D" id="3.40.50.300">
    <property type="entry name" value="P-loop containing nucleotide triphosphate hydrolases"/>
    <property type="match status" value="1"/>
</dbReference>
<dbReference type="InterPro" id="IPR027417">
    <property type="entry name" value="P-loop_NTPase"/>
</dbReference>
<sequence length="121" mass="13300">MAVLEQTGLLKYANSPAGSLTLLNRKRLELARALATKPDLLLLDEIAGGLTEHEAAELVEELKRIKASGVTMIWIEHVVHALLAVADRLYVINFGKQLAQGEPHAVMNDPEVKRVYMGMEA</sequence>
<keyword evidence="3" id="KW-0067">ATP-binding</keyword>
<name>A0A645IAZ2_9ZZZZ</name>
<evidence type="ECO:0000256" key="2">
    <source>
        <dbReference type="ARBA" id="ARBA00022741"/>
    </source>
</evidence>
<reference evidence="4" key="1">
    <citation type="submission" date="2019-08" db="EMBL/GenBank/DDBJ databases">
        <authorList>
            <person name="Kucharzyk K."/>
            <person name="Murdoch R.W."/>
            <person name="Higgins S."/>
            <person name="Loffler F."/>
        </authorList>
    </citation>
    <scope>NUCLEOTIDE SEQUENCE</scope>
</reference>
<dbReference type="GO" id="GO:1903805">
    <property type="term" value="P:L-valine import across plasma membrane"/>
    <property type="evidence" value="ECO:0007669"/>
    <property type="project" value="TreeGrafter"/>
</dbReference>